<evidence type="ECO:0000256" key="7">
    <source>
        <dbReference type="SAM" id="Phobius"/>
    </source>
</evidence>
<dbReference type="PANTHER" id="PTHR23501:SF199">
    <property type="entry name" value="MFS EFFLUX TRANSPORTER INPD-RELATED"/>
    <property type="match status" value="1"/>
</dbReference>
<feature type="transmembrane region" description="Helical" evidence="7">
    <location>
        <begin position="118"/>
        <end position="140"/>
    </location>
</feature>
<dbReference type="CDD" id="cd17502">
    <property type="entry name" value="MFS_Azr1_MDR_like"/>
    <property type="match status" value="1"/>
</dbReference>
<organism evidence="8 9">
    <name type="scientific">Aspergillus terreus</name>
    <dbReference type="NCBI Taxonomy" id="33178"/>
    <lineage>
        <taxon>Eukaryota</taxon>
        <taxon>Fungi</taxon>
        <taxon>Dikarya</taxon>
        <taxon>Ascomycota</taxon>
        <taxon>Pezizomycotina</taxon>
        <taxon>Eurotiomycetes</taxon>
        <taxon>Eurotiomycetidae</taxon>
        <taxon>Eurotiales</taxon>
        <taxon>Aspergillaceae</taxon>
        <taxon>Aspergillus</taxon>
        <taxon>Aspergillus subgen. Circumdati</taxon>
    </lineage>
</organism>
<keyword evidence="5 7" id="KW-0472">Membrane</keyword>
<feature type="transmembrane region" description="Helical" evidence="7">
    <location>
        <begin position="349"/>
        <end position="370"/>
    </location>
</feature>
<dbReference type="SUPFAM" id="SSF103473">
    <property type="entry name" value="MFS general substrate transporter"/>
    <property type="match status" value="1"/>
</dbReference>
<dbReference type="GO" id="GO:0022857">
    <property type="term" value="F:transmembrane transporter activity"/>
    <property type="evidence" value="ECO:0007669"/>
    <property type="project" value="InterPro"/>
</dbReference>
<dbReference type="PROSITE" id="PS50850">
    <property type="entry name" value="MFS"/>
    <property type="match status" value="1"/>
</dbReference>
<feature type="transmembrane region" description="Helical" evidence="7">
    <location>
        <begin position="547"/>
        <end position="568"/>
    </location>
</feature>
<evidence type="ECO:0000256" key="5">
    <source>
        <dbReference type="ARBA" id="ARBA00023136"/>
    </source>
</evidence>
<evidence type="ECO:0000313" key="8">
    <source>
        <dbReference type="EMBL" id="GFF21277.1"/>
    </source>
</evidence>
<dbReference type="PROSITE" id="PS00217">
    <property type="entry name" value="SUGAR_TRANSPORT_2"/>
    <property type="match status" value="1"/>
</dbReference>
<keyword evidence="4 7" id="KW-1133">Transmembrane helix</keyword>
<comment type="caution">
    <text evidence="8">The sequence shown here is derived from an EMBL/GenBank/DDBJ whole genome shotgun (WGS) entry which is preliminary data.</text>
</comment>
<protein>
    <submittedName>
        <fullName evidence="8">MFS toxin efflux pump</fullName>
    </submittedName>
</protein>
<feature type="transmembrane region" description="Helical" evidence="7">
    <location>
        <begin position="308"/>
        <end position="328"/>
    </location>
</feature>
<comment type="similarity">
    <text evidence="2">Belongs to the major facilitator superfamily. TCR/Tet family.</text>
</comment>
<feature type="compositionally biased region" description="Polar residues" evidence="6">
    <location>
        <begin position="34"/>
        <end position="64"/>
    </location>
</feature>
<dbReference type="InterPro" id="IPR036259">
    <property type="entry name" value="MFS_trans_sf"/>
</dbReference>
<dbReference type="InterPro" id="IPR005829">
    <property type="entry name" value="Sugar_transporter_CS"/>
</dbReference>
<feature type="transmembrane region" description="Helical" evidence="7">
    <location>
        <begin position="382"/>
        <end position="405"/>
    </location>
</feature>
<dbReference type="Proteomes" id="UP000452235">
    <property type="component" value="Unassembled WGS sequence"/>
</dbReference>
<dbReference type="GO" id="GO:0005886">
    <property type="term" value="C:plasma membrane"/>
    <property type="evidence" value="ECO:0007669"/>
    <property type="project" value="TreeGrafter"/>
</dbReference>
<evidence type="ECO:0000313" key="9">
    <source>
        <dbReference type="Proteomes" id="UP000452235"/>
    </source>
</evidence>
<dbReference type="EMBL" id="BLJY01000014">
    <property type="protein sequence ID" value="GFF21277.1"/>
    <property type="molecule type" value="Genomic_DNA"/>
</dbReference>
<evidence type="ECO:0000256" key="2">
    <source>
        <dbReference type="ARBA" id="ARBA00007520"/>
    </source>
</evidence>
<evidence type="ECO:0000256" key="1">
    <source>
        <dbReference type="ARBA" id="ARBA00004141"/>
    </source>
</evidence>
<dbReference type="VEuPathDB" id="FungiDB:ATEG_07226"/>
<feature type="transmembrane region" description="Helical" evidence="7">
    <location>
        <begin position="147"/>
        <end position="166"/>
    </location>
</feature>
<accession>A0A5M3Z7D3</accession>
<evidence type="ECO:0000256" key="4">
    <source>
        <dbReference type="ARBA" id="ARBA00022989"/>
    </source>
</evidence>
<dbReference type="Gene3D" id="1.20.1250.20">
    <property type="entry name" value="MFS general substrate transporter like domains"/>
    <property type="match status" value="1"/>
</dbReference>
<feature type="compositionally biased region" description="Polar residues" evidence="6">
    <location>
        <begin position="14"/>
        <end position="23"/>
    </location>
</feature>
<feature type="transmembrane region" description="Helical" evidence="7">
    <location>
        <begin position="236"/>
        <end position="256"/>
    </location>
</feature>
<comment type="subcellular location">
    <subcellularLocation>
        <location evidence="1">Membrane</location>
        <topology evidence="1">Multi-pass membrane protein</topology>
    </subcellularLocation>
</comment>
<reference evidence="8 9" key="1">
    <citation type="submission" date="2020-01" db="EMBL/GenBank/DDBJ databases">
        <title>Aspergillus terreus IFO 6365 whole genome shotgun sequence.</title>
        <authorList>
            <person name="Kanamasa S."/>
            <person name="Takahashi H."/>
        </authorList>
    </citation>
    <scope>NUCLEOTIDE SEQUENCE [LARGE SCALE GENOMIC DNA]</scope>
    <source>
        <strain evidence="8 9">IFO 6365</strain>
    </source>
</reference>
<feature type="transmembrane region" description="Helical" evidence="7">
    <location>
        <begin position="412"/>
        <end position="430"/>
    </location>
</feature>
<evidence type="ECO:0000256" key="3">
    <source>
        <dbReference type="ARBA" id="ARBA00022692"/>
    </source>
</evidence>
<proteinExistence type="inferred from homology"/>
<dbReference type="InterPro" id="IPR020846">
    <property type="entry name" value="MFS_dom"/>
</dbReference>
<keyword evidence="3 7" id="KW-0812">Transmembrane</keyword>
<sequence>MTPSPDREGPAELESSQITTTRETSVKHEAVGSDMSTEMATEKPSTSAHQSTVASGSQQEFQSNKGEEPPETQYLSSWKLGFIVTGLSLSTFCLALDNTILATAIPRITDQFKSLEDVGWYASSYLLTTCAVTLAFGKLYTFYSTKWVYLSALFIFELGSLISGVAPTSLALIIGRAIAGIGSGGLFSGGVIIIAQSIPLERRPIYTGMLSSMFGVASVAGPLMGGAFTDHVTWRWCFYINLPVGAVTCAFIVLFFKAPKSVKDKSGFKDQLGQLDLPGTAVFVPAIICILLALQWGGTKYAWSNARIIALFVLFGVLIIGFVLIQIWRQEKATVPPRVIKHRNAWAGAFFQTFMAAAFFVTVYYMPIWFQAIKGVSATKSGIMSLPMILGMVICTILSGSLVTVFGHYGPFLVLSPILLAVGSGLLTTLKVDSGHPAWIGYQALAGMGAGFGMQQPLMAVQASLPFPDIPTATALMMFAQTLGGAIFCSVGQNIFTNQLLKNLMHDVPSVNAPQVIGAGATELRNVVPVEQLPAVLQAYSRAITETFYVCVATAVLSFVGACLVKWVSVKGKKIDAHAV</sequence>
<feature type="compositionally biased region" description="Basic and acidic residues" evidence="6">
    <location>
        <begin position="1"/>
        <end position="10"/>
    </location>
</feature>
<feature type="transmembrane region" description="Helical" evidence="7">
    <location>
        <begin position="205"/>
        <end position="224"/>
    </location>
</feature>
<dbReference type="Pfam" id="PF07690">
    <property type="entry name" value="MFS_1"/>
    <property type="match status" value="1"/>
</dbReference>
<dbReference type="PANTHER" id="PTHR23501">
    <property type="entry name" value="MAJOR FACILITATOR SUPERFAMILY"/>
    <property type="match status" value="1"/>
</dbReference>
<feature type="transmembrane region" description="Helical" evidence="7">
    <location>
        <begin position="172"/>
        <end position="193"/>
    </location>
</feature>
<feature type="transmembrane region" description="Helical" evidence="7">
    <location>
        <begin position="475"/>
        <end position="496"/>
    </location>
</feature>
<name>A0A5M3Z7D3_ASPTE</name>
<feature type="transmembrane region" description="Helical" evidence="7">
    <location>
        <begin position="80"/>
        <end position="106"/>
    </location>
</feature>
<dbReference type="AlphaFoldDB" id="A0A5M3Z7D3"/>
<dbReference type="Gene3D" id="1.20.1720.10">
    <property type="entry name" value="Multidrug resistance protein D"/>
    <property type="match status" value="1"/>
</dbReference>
<dbReference type="FunFam" id="1.20.1250.20:FF:000196">
    <property type="entry name" value="MFS toxin efflux pump (AflT)"/>
    <property type="match status" value="1"/>
</dbReference>
<feature type="transmembrane region" description="Helical" evidence="7">
    <location>
        <begin position="277"/>
        <end position="296"/>
    </location>
</feature>
<dbReference type="FunFam" id="1.20.1720.10:FF:000012">
    <property type="entry name" value="MFS toxin efflux pump (AflT)"/>
    <property type="match status" value="1"/>
</dbReference>
<dbReference type="InterPro" id="IPR011701">
    <property type="entry name" value="MFS"/>
</dbReference>
<evidence type="ECO:0000256" key="6">
    <source>
        <dbReference type="SAM" id="MobiDB-lite"/>
    </source>
</evidence>
<dbReference type="OrthoDB" id="10021397at2759"/>
<gene>
    <name evidence="8" type="ORF">ATEIFO6365_0014020900</name>
</gene>
<keyword evidence="9" id="KW-1185">Reference proteome</keyword>
<feature type="region of interest" description="Disordered" evidence="6">
    <location>
        <begin position="1"/>
        <end position="72"/>
    </location>
</feature>